<feature type="compositionally biased region" description="Polar residues" evidence="1">
    <location>
        <begin position="32"/>
        <end position="65"/>
    </location>
</feature>
<dbReference type="GeneID" id="20192761"/>
<dbReference type="VEuPathDB" id="FungiDB:PPTG_24162"/>
<name>W2PJ25_PHYN3</name>
<dbReference type="Proteomes" id="UP000018817">
    <property type="component" value="Unassembled WGS sequence"/>
</dbReference>
<reference evidence="3" key="1">
    <citation type="submission" date="2011-12" db="EMBL/GenBank/DDBJ databases">
        <authorList>
            <consortium name="The Broad Institute Genome Sequencing Platform"/>
            <person name="Russ C."/>
            <person name="Tyler B."/>
            <person name="Panabieres F."/>
            <person name="Shan W."/>
            <person name="Tripathy S."/>
            <person name="Grunwald N."/>
            <person name="Machado M."/>
            <person name="Young S.K."/>
            <person name="Zeng Q."/>
            <person name="Gargeya S."/>
            <person name="Fitzgerald M."/>
            <person name="Haas B."/>
            <person name="Abouelleil A."/>
            <person name="Alvarado L."/>
            <person name="Arachchi H.M."/>
            <person name="Berlin A."/>
            <person name="Chapman S.B."/>
            <person name="Gearin G."/>
            <person name="Goldberg J."/>
            <person name="Griggs A."/>
            <person name="Gujja S."/>
            <person name="Hansen M."/>
            <person name="Heiman D."/>
            <person name="Howarth C."/>
            <person name="Larimer J."/>
            <person name="Lui A."/>
            <person name="MacDonald P.J.P."/>
            <person name="McCowen C."/>
            <person name="Montmayeur A."/>
            <person name="Murphy C."/>
            <person name="Neiman D."/>
            <person name="Pearson M."/>
            <person name="Priest M."/>
            <person name="Roberts A."/>
            <person name="Saif S."/>
            <person name="Shea T."/>
            <person name="Sisk P."/>
            <person name="Stolte C."/>
            <person name="Sykes S."/>
            <person name="Wortman J."/>
            <person name="Nusbaum C."/>
            <person name="Birren B."/>
        </authorList>
    </citation>
    <scope>NUCLEOTIDE SEQUENCE [LARGE SCALE GENOMIC DNA]</scope>
    <source>
        <strain evidence="3">INRA-310</strain>
    </source>
</reference>
<dbReference type="EMBL" id="KI669631">
    <property type="protein sequence ID" value="ETN01013.1"/>
    <property type="molecule type" value="Genomic_DNA"/>
</dbReference>
<sequence length="73" mass="7956">MGRWDAGIALYARAVTPEYPPLHPEVAHPESRSASTTHRSGARITTKQAVRGQTSEVNSRLSQALNGRARVCE</sequence>
<evidence type="ECO:0000256" key="1">
    <source>
        <dbReference type="SAM" id="MobiDB-lite"/>
    </source>
</evidence>
<feature type="region of interest" description="Disordered" evidence="1">
    <location>
        <begin position="19"/>
        <end position="73"/>
    </location>
</feature>
<accession>W2PJ25</accession>
<evidence type="ECO:0000313" key="3">
    <source>
        <dbReference type="Proteomes" id="UP000018817"/>
    </source>
</evidence>
<proteinExistence type="predicted"/>
<evidence type="ECO:0000313" key="2">
    <source>
        <dbReference type="EMBL" id="ETN01013.1"/>
    </source>
</evidence>
<reference evidence="2 3" key="2">
    <citation type="submission" date="2013-11" db="EMBL/GenBank/DDBJ databases">
        <title>The Genome Sequence of Phytophthora parasitica INRA-310.</title>
        <authorList>
            <consortium name="The Broad Institute Genomics Platform"/>
            <person name="Russ C."/>
            <person name="Tyler B."/>
            <person name="Panabieres F."/>
            <person name="Shan W."/>
            <person name="Tripathy S."/>
            <person name="Grunwald N."/>
            <person name="Machado M."/>
            <person name="Johnson C.S."/>
            <person name="Arredondo F."/>
            <person name="Hong C."/>
            <person name="Coffey M."/>
            <person name="Young S.K."/>
            <person name="Zeng Q."/>
            <person name="Gargeya S."/>
            <person name="Fitzgerald M."/>
            <person name="Abouelleil A."/>
            <person name="Alvarado L."/>
            <person name="Chapman S.B."/>
            <person name="Gainer-Dewar J."/>
            <person name="Goldberg J."/>
            <person name="Griggs A."/>
            <person name="Gujja S."/>
            <person name="Hansen M."/>
            <person name="Howarth C."/>
            <person name="Imamovic A."/>
            <person name="Ireland A."/>
            <person name="Larimer J."/>
            <person name="McCowan C."/>
            <person name="Murphy C."/>
            <person name="Pearson M."/>
            <person name="Poon T.W."/>
            <person name="Priest M."/>
            <person name="Roberts A."/>
            <person name="Saif S."/>
            <person name="Shea T."/>
            <person name="Sykes S."/>
            <person name="Wortman J."/>
            <person name="Nusbaum C."/>
            <person name="Birren B."/>
        </authorList>
    </citation>
    <scope>NUCLEOTIDE SEQUENCE [LARGE SCALE GENOMIC DNA]</scope>
    <source>
        <strain evidence="2 3">INRA-310</strain>
    </source>
</reference>
<dbReference type="RefSeq" id="XP_008913779.1">
    <property type="nucleotide sequence ID" value="XM_008915531.1"/>
</dbReference>
<gene>
    <name evidence="2" type="ORF">PPTG_24162</name>
</gene>
<protein>
    <submittedName>
        <fullName evidence="2">Uncharacterized protein</fullName>
    </submittedName>
</protein>
<dbReference type="AlphaFoldDB" id="W2PJ25"/>
<organism evidence="2 3">
    <name type="scientific">Phytophthora nicotianae (strain INRA-310)</name>
    <name type="common">Phytophthora parasitica</name>
    <dbReference type="NCBI Taxonomy" id="761204"/>
    <lineage>
        <taxon>Eukaryota</taxon>
        <taxon>Sar</taxon>
        <taxon>Stramenopiles</taxon>
        <taxon>Oomycota</taxon>
        <taxon>Peronosporomycetes</taxon>
        <taxon>Peronosporales</taxon>
        <taxon>Peronosporaceae</taxon>
        <taxon>Phytophthora</taxon>
    </lineage>
</organism>